<dbReference type="GO" id="GO:0043190">
    <property type="term" value="C:ATP-binding cassette (ABC) transporter complex"/>
    <property type="evidence" value="ECO:0007669"/>
    <property type="project" value="InterPro"/>
</dbReference>
<keyword evidence="2" id="KW-0813">Transport</keyword>
<feature type="domain" description="Solute-binding protein family 5" evidence="5">
    <location>
        <begin position="81"/>
        <end position="461"/>
    </location>
</feature>
<proteinExistence type="inferred from homology"/>
<dbReference type="PIRSF" id="PIRSF002741">
    <property type="entry name" value="MppA"/>
    <property type="match status" value="1"/>
</dbReference>
<dbReference type="OrthoDB" id="9772924at2"/>
<dbReference type="GO" id="GO:0042597">
    <property type="term" value="C:periplasmic space"/>
    <property type="evidence" value="ECO:0007669"/>
    <property type="project" value="UniProtKB-ARBA"/>
</dbReference>
<dbReference type="KEGG" id="mhd:Marky_1563"/>
<dbReference type="Proteomes" id="UP000007030">
    <property type="component" value="Chromosome"/>
</dbReference>
<protein>
    <submittedName>
        <fullName evidence="6">ABC-type transporter, periplasmic subunit</fullName>
    </submittedName>
</protein>
<dbReference type="GO" id="GO:1904680">
    <property type="term" value="F:peptide transmembrane transporter activity"/>
    <property type="evidence" value="ECO:0007669"/>
    <property type="project" value="TreeGrafter"/>
</dbReference>
<dbReference type="Pfam" id="PF00496">
    <property type="entry name" value="SBP_bac_5"/>
    <property type="match status" value="1"/>
</dbReference>
<sequence length="568" mass="63708">MKKTVLLLAALALGGAALAQPKVFQGPDPDATPKMGGDFRVNSISDPKTFNPFVAKETSSTNVIDLFLPSLTGYNPYTIEPDGMLAESFEVKNNGLTIVFRLRKDAKWSDGTPITADDVIFSAQVHADEEVNSNSRSSFFIDGSPVIWTKIDDYTVQADFPKPFAPALLQGWSIVPKHIFEPAYKEGRVTELWDVGTDPSEIVSGGPFMLEQFVPGERIVLKRNPNYWGVDPEGRAVPYLDRYIFTVVPDLNASLAKFLAGETDIYTASDADQVAQIIERIDSGRLDAEIFPNADVNFGTNFIFFNWNNEDPWKAQLFRNKKFRQAMAHLMDKESMIELALGGLGQPQWSPISIPAKQFFTDDVPKFEFNPERAAELLAEIGFRTKNEDGWLVDASGRVLEFTLFTNQGNNVREKIAQIFAEDARAIGVKVNFTPIDFNELVRKILNTRDFDAILVGLTDGIEPAFSRNVWELDGALHMWNYGPEFESFEILIDKLMKQGATTLDQEKRREIYVQFQKVVAENLPLIYTVAGAYNPARLKRLGGVFGEEDLNSFVGQFPYIETVFIDQ</sequence>
<feature type="chain" id="PRO_5003282804" evidence="4">
    <location>
        <begin position="20"/>
        <end position="568"/>
    </location>
</feature>
<dbReference type="Gene3D" id="3.40.190.10">
    <property type="entry name" value="Periplasmic binding protein-like II"/>
    <property type="match status" value="1"/>
</dbReference>
<dbReference type="eggNOG" id="COG0747">
    <property type="taxonomic scope" value="Bacteria"/>
</dbReference>
<evidence type="ECO:0000256" key="3">
    <source>
        <dbReference type="ARBA" id="ARBA00022729"/>
    </source>
</evidence>
<name>F2NQT4_MARHT</name>
<evidence type="ECO:0000313" key="6">
    <source>
        <dbReference type="EMBL" id="AEB12298.1"/>
    </source>
</evidence>
<dbReference type="PROSITE" id="PS01040">
    <property type="entry name" value="SBP_BACTERIAL_5"/>
    <property type="match status" value="1"/>
</dbReference>
<feature type="signal peptide" evidence="4">
    <location>
        <begin position="1"/>
        <end position="19"/>
    </location>
</feature>
<dbReference type="InterPro" id="IPR023765">
    <property type="entry name" value="SBP_5_CS"/>
</dbReference>
<dbReference type="AlphaFoldDB" id="F2NQT4"/>
<dbReference type="GO" id="GO:0015833">
    <property type="term" value="P:peptide transport"/>
    <property type="evidence" value="ECO:0007669"/>
    <property type="project" value="TreeGrafter"/>
</dbReference>
<evidence type="ECO:0000313" key="7">
    <source>
        <dbReference type="Proteomes" id="UP000007030"/>
    </source>
</evidence>
<dbReference type="InterPro" id="IPR000914">
    <property type="entry name" value="SBP_5_dom"/>
</dbReference>
<dbReference type="CDD" id="cd08500">
    <property type="entry name" value="PBP2_NikA_DppA_OppA_like_4"/>
    <property type="match status" value="1"/>
</dbReference>
<dbReference type="STRING" id="869210.Marky_1563"/>
<evidence type="ECO:0000256" key="1">
    <source>
        <dbReference type="ARBA" id="ARBA00005695"/>
    </source>
</evidence>
<dbReference type="RefSeq" id="WP_013704345.1">
    <property type="nucleotide sequence ID" value="NC_015387.1"/>
</dbReference>
<dbReference type="PANTHER" id="PTHR30290">
    <property type="entry name" value="PERIPLASMIC BINDING COMPONENT OF ABC TRANSPORTER"/>
    <property type="match status" value="1"/>
</dbReference>
<dbReference type="PANTHER" id="PTHR30290:SF9">
    <property type="entry name" value="OLIGOPEPTIDE-BINDING PROTEIN APPA"/>
    <property type="match status" value="1"/>
</dbReference>
<dbReference type="InterPro" id="IPR030678">
    <property type="entry name" value="Peptide/Ni-bd"/>
</dbReference>
<evidence type="ECO:0000256" key="2">
    <source>
        <dbReference type="ARBA" id="ARBA00022448"/>
    </source>
</evidence>
<dbReference type="InterPro" id="IPR039424">
    <property type="entry name" value="SBP_5"/>
</dbReference>
<accession>F2NQT4</accession>
<dbReference type="EMBL" id="CP002630">
    <property type="protein sequence ID" value="AEB12298.1"/>
    <property type="molecule type" value="Genomic_DNA"/>
</dbReference>
<dbReference type="SUPFAM" id="SSF53850">
    <property type="entry name" value="Periplasmic binding protein-like II"/>
    <property type="match status" value="1"/>
</dbReference>
<evidence type="ECO:0000259" key="5">
    <source>
        <dbReference type="Pfam" id="PF00496"/>
    </source>
</evidence>
<keyword evidence="3 4" id="KW-0732">Signal</keyword>
<comment type="similarity">
    <text evidence="1">Belongs to the bacterial solute-binding protein 5 family.</text>
</comment>
<evidence type="ECO:0000256" key="4">
    <source>
        <dbReference type="SAM" id="SignalP"/>
    </source>
</evidence>
<organism evidence="6 7">
    <name type="scientific">Marinithermus hydrothermalis (strain DSM 14884 / JCM 11576 / T1)</name>
    <dbReference type="NCBI Taxonomy" id="869210"/>
    <lineage>
        <taxon>Bacteria</taxon>
        <taxon>Thermotogati</taxon>
        <taxon>Deinococcota</taxon>
        <taxon>Deinococci</taxon>
        <taxon>Thermales</taxon>
        <taxon>Thermaceae</taxon>
        <taxon>Marinithermus</taxon>
    </lineage>
</organism>
<keyword evidence="7" id="KW-1185">Reference proteome</keyword>
<dbReference type="HOGENOM" id="CLU_017028_8_4_0"/>
<dbReference type="FunFam" id="3.10.105.10:FF:000006">
    <property type="entry name" value="Peptide ABC transporter substrate-binding protein"/>
    <property type="match status" value="1"/>
</dbReference>
<dbReference type="Gene3D" id="3.10.105.10">
    <property type="entry name" value="Dipeptide-binding Protein, Domain 3"/>
    <property type="match status" value="1"/>
</dbReference>
<gene>
    <name evidence="6" type="ordered locus">Marky_1563</name>
</gene>
<reference evidence="6 7" key="1">
    <citation type="journal article" date="2012" name="Stand. Genomic Sci.">
        <title>Complete genome sequence of the aerobic, heterotroph Marinithermus hydrothermalis type strain (T1(T)) from a deep-sea hydrothermal vent chimney.</title>
        <authorList>
            <person name="Copeland A."/>
            <person name="Gu W."/>
            <person name="Yasawong M."/>
            <person name="Lapidus A."/>
            <person name="Lucas S."/>
            <person name="Deshpande S."/>
            <person name="Pagani I."/>
            <person name="Tapia R."/>
            <person name="Cheng J.F."/>
            <person name="Goodwin L.A."/>
            <person name="Pitluck S."/>
            <person name="Liolios K."/>
            <person name="Ivanova N."/>
            <person name="Mavromatis K."/>
            <person name="Mikhailova N."/>
            <person name="Pati A."/>
            <person name="Chen A."/>
            <person name="Palaniappan K."/>
            <person name="Land M."/>
            <person name="Pan C."/>
            <person name="Brambilla E.M."/>
            <person name="Rohde M."/>
            <person name="Tindall B.J."/>
            <person name="Sikorski J."/>
            <person name="Goker M."/>
            <person name="Detter J.C."/>
            <person name="Bristow J."/>
            <person name="Eisen J.A."/>
            <person name="Markowitz V."/>
            <person name="Hugenholtz P."/>
            <person name="Kyrpides N.C."/>
            <person name="Klenk H.P."/>
            <person name="Woyke T."/>
        </authorList>
    </citation>
    <scope>NUCLEOTIDE SEQUENCE [LARGE SCALE GENOMIC DNA]</scope>
    <source>
        <strain evidence="7">DSM 14884 / JCM 11576 / T1</strain>
    </source>
</reference>